<feature type="signal peptide" evidence="4">
    <location>
        <begin position="1"/>
        <end position="18"/>
    </location>
</feature>
<dbReference type="Pfam" id="PF13620">
    <property type="entry name" value="CarboxypepD_reg"/>
    <property type="match status" value="1"/>
</dbReference>
<gene>
    <name evidence="6" type="ORF">KIV10_02855</name>
</gene>
<evidence type="ECO:0000256" key="4">
    <source>
        <dbReference type="SAM" id="SignalP"/>
    </source>
</evidence>
<comment type="subcellular location">
    <subcellularLocation>
        <location evidence="1">Cell outer membrane</location>
    </subcellularLocation>
</comment>
<dbReference type="Pfam" id="PF14905">
    <property type="entry name" value="OMP_b-brl_3"/>
    <property type="match status" value="1"/>
</dbReference>
<comment type="caution">
    <text evidence="6">The sequence shown here is derived from an EMBL/GenBank/DDBJ whole genome shotgun (WGS) entry which is preliminary data.</text>
</comment>
<dbReference type="PANTHER" id="PTHR40980:SF4">
    <property type="entry name" value="TONB-DEPENDENT RECEPTOR-LIKE BETA-BARREL DOMAIN-CONTAINING PROTEIN"/>
    <property type="match status" value="1"/>
</dbReference>
<name>A0ABS5S284_9FLAO</name>
<dbReference type="SUPFAM" id="SSF49464">
    <property type="entry name" value="Carboxypeptidase regulatory domain-like"/>
    <property type="match status" value="1"/>
</dbReference>
<dbReference type="Proteomes" id="UP001297092">
    <property type="component" value="Unassembled WGS sequence"/>
</dbReference>
<keyword evidence="2" id="KW-0472">Membrane</keyword>
<reference evidence="6 7" key="1">
    <citation type="submission" date="2021-05" db="EMBL/GenBank/DDBJ databases">
        <title>Aequorivita echinoideorum JCM 30378 genome.</title>
        <authorList>
            <person name="Zhang H."/>
            <person name="Li C."/>
        </authorList>
    </citation>
    <scope>NUCLEOTIDE SEQUENCE [LARGE SCALE GENOMIC DNA]</scope>
    <source>
        <strain evidence="6 7">JCM30378</strain>
    </source>
</reference>
<evidence type="ECO:0000313" key="6">
    <source>
        <dbReference type="EMBL" id="MBT0607113.1"/>
    </source>
</evidence>
<organism evidence="6 7">
    <name type="scientific">Aequorivita echinoideorum</name>
    <dbReference type="NCBI Taxonomy" id="1549647"/>
    <lineage>
        <taxon>Bacteria</taxon>
        <taxon>Pseudomonadati</taxon>
        <taxon>Bacteroidota</taxon>
        <taxon>Flavobacteriia</taxon>
        <taxon>Flavobacteriales</taxon>
        <taxon>Flavobacteriaceae</taxon>
        <taxon>Aequorivita</taxon>
    </lineage>
</organism>
<evidence type="ECO:0000256" key="3">
    <source>
        <dbReference type="ARBA" id="ARBA00023237"/>
    </source>
</evidence>
<keyword evidence="7" id="KW-1185">Reference proteome</keyword>
<dbReference type="Gene3D" id="2.40.170.20">
    <property type="entry name" value="TonB-dependent receptor, beta-barrel domain"/>
    <property type="match status" value="1"/>
</dbReference>
<proteinExistence type="predicted"/>
<dbReference type="PANTHER" id="PTHR40980">
    <property type="entry name" value="PLUG DOMAIN-CONTAINING PROTEIN"/>
    <property type="match status" value="1"/>
</dbReference>
<evidence type="ECO:0000256" key="2">
    <source>
        <dbReference type="ARBA" id="ARBA00023136"/>
    </source>
</evidence>
<dbReference type="Gene3D" id="2.60.40.1120">
    <property type="entry name" value="Carboxypeptidase-like, regulatory domain"/>
    <property type="match status" value="1"/>
</dbReference>
<dbReference type="InterPro" id="IPR008969">
    <property type="entry name" value="CarboxyPept-like_regulatory"/>
</dbReference>
<dbReference type="InterPro" id="IPR041700">
    <property type="entry name" value="OMP_b-brl_3"/>
</dbReference>
<dbReference type="RefSeq" id="WP_214111973.1">
    <property type="nucleotide sequence ID" value="NZ_JAHCTB010000001.1"/>
</dbReference>
<dbReference type="SUPFAM" id="SSF56935">
    <property type="entry name" value="Porins"/>
    <property type="match status" value="1"/>
</dbReference>
<evidence type="ECO:0000259" key="5">
    <source>
        <dbReference type="Pfam" id="PF14905"/>
    </source>
</evidence>
<keyword evidence="6" id="KW-0675">Receptor</keyword>
<feature type="domain" description="Outer membrane protein beta-barrel" evidence="5">
    <location>
        <begin position="374"/>
        <end position="780"/>
    </location>
</feature>
<protein>
    <submittedName>
        <fullName evidence="6">TonB-dependent receptor</fullName>
    </submittedName>
</protein>
<keyword evidence="3" id="KW-0998">Cell outer membrane</keyword>
<sequence>MKGILFFLFALQASWGIAQDFTIGGRITDSNRNPISFANILLYKEDSETPLKGVSTADDGTFSIEKVPSGNYKYSISYLGFDTLNAPIVVAGNLDLGDLILKENTQALDETVVTAKLPTIKKTVGKLVFNVENTSLSVGNTMDLLKKTPGIVVVGEGIQIKFSSPTVYINGKRVYLSQSEIVSLLENTDAANIKSIEVITNPSAKFDADSGTVLNIVTSKAISIGYKGSVNSTFTQGVYPKYNFGTSHFYKNNWLNLYGSYNYNTKKEYKSDFNYIRFFEVDEVSTKSIWETDFNRTTNSENHNANVVMDFTLDEKNSLSFTSNISISPEVTFDNTGFASIYNPQRQLDSVFTTLSDVIFNKENLTFNLDYTRQLGNEGAQFTAAANYIYYNHNQNQNVITDYFLPDNTFLRNNSFYTESHQQSNIFTSQADISVPLWGGTLESGLKFSNIDTDSKLDFFDVDSNVTSFNNLLSDDFNYKENVYAEYINYEKEWEKWTVIAGLRGEYTDIDAFSRVLGEVNTQQYFWLFPSASIYHNFNENNGLGLSYNRSITRPRYQSLNPFRYFITENNFFGGNPNLQPAITDRITLSYDYKSKWFFSLYYENIDNALGLLTFQDNENSILRTVDANLIKEYQYSFDILFYDSLYKWWWFQIATSTYYLANEFSALESSQESYKNDTFGQYLQMASNFALSKDRSFTADLSGMYISNFVTGNRYFKNQSSINISFRKEFWDKRASLTVGVDDIFNTLDDVASVAQYYNQDNRFLVDAENRLFRIGFRYNFGNARLRDNNKQIQTDEGNRLQGN</sequence>
<keyword evidence="4" id="KW-0732">Signal</keyword>
<dbReference type="EMBL" id="JAHCTB010000001">
    <property type="protein sequence ID" value="MBT0607113.1"/>
    <property type="molecule type" value="Genomic_DNA"/>
</dbReference>
<evidence type="ECO:0000256" key="1">
    <source>
        <dbReference type="ARBA" id="ARBA00004442"/>
    </source>
</evidence>
<feature type="chain" id="PRO_5047212543" evidence="4">
    <location>
        <begin position="19"/>
        <end position="805"/>
    </location>
</feature>
<dbReference type="InterPro" id="IPR036942">
    <property type="entry name" value="Beta-barrel_TonB_sf"/>
</dbReference>
<evidence type="ECO:0000313" key="7">
    <source>
        <dbReference type="Proteomes" id="UP001297092"/>
    </source>
</evidence>
<accession>A0ABS5S284</accession>